<dbReference type="Pfam" id="PF21226">
    <property type="entry name" value="MalQ_N"/>
    <property type="match status" value="1"/>
</dbReference>
<evidence type="ECO:0000256" key="9">
    <source>
        <dbReference type="ARBA" id="ARBA00031501"/>
    </source>
</evidence>
<proteinExistence type="inferred from homology"/>
<name>A0ABT9E6E4_9PROT</name>
<dbReference type="InterPro" id="IPR011009">
    <property type="entry name" value="Kinase-like_dom_sf"/>
</dbReference>
<protein>
    <recommendedName>
        <fullName evidence="4 10">4-alpha-glucanotransferase</fullName>
        <ecNumber evidence="3 10">2.4.1.25</ecNumber>
    </recommendedName>
    <alternativeName>
        <fullName evidence="8 10">Amylomaltase</fullName>
    </alternativeName>
    <alternativeName>
        <fullName evidence="9 10">Disproportionating enzyme</fullName>
    </alternativeName>
</protein>
<dbReference type="InterPro" id="IPR003385">
    <property type="entry name" value="Glyco_hydro_77"/>
</dbReference>
<evidence type="ECO:0000256" key="3">
    <source>
        <dbReference type="ARBA" id="ARBA00012560"/>
    </source>
</evidence>
<dbReference type="SUPFAM" id="SSF51445">
    <property type="entry name" value="(Trans)glycosidases"/>
    <property type="match status" value="1"/>
</dbReference>
<accession>A0ABT9E6E4</accession>
<comment type="caution">
    <text evidence="12">The sequence shown here is derived from an EMBL/GenBank/DDBJ whole genome shotgun (WGS) entry which is preliminary data.</text>
</comment>
<keyword evidence="7 10" id="KW-0119">Carbohydrate metabolism</keyword>
<evidence type="ECO:0000259" key="11">
    <source>
        <dbReference type="Pfam" id="PF21226"/>
    </source>
</evidence>
<dbReference type="InterPro" id="IPR017853">
    <property type="entry name" value="GH"/>
</dbReference>
<dbReference type="EC" id="2.4.1.25" evidence="3 10"/>
<evidence type="ECO:0000256" key="8">
    <source>
        <dbReference type="ARBA" id="ARBA00031423"/>
    </source>
</evidence>
<dbReference type="InterPro" id="IPR012811">
    <property type="entry name" value="TreS_maltokin_C_dom"/>
</dbReference>
<evidence type="ECO:0000256" key="6">
    <source>
        <dbReference type="ARBA" id="ARBA00022679"/>
    </source>
</evidence>
<dbReference type="NCBIfam" id="TIGR00217">
    <property type="entry name" value="malQ"/>
    <property type="match status" value="1"/>
</dbReference>
<evidence type="ECO:0000256" key="1">
    <source>
        <dbReference type="ARBA" id="ARBA00000439"/>
    </source>
</evidence>
<dbReference type="GO" id="GO:0004134">
    <property type="term" value="F:4-alpha-glucanotransferase activity"/>
    <property type="evidence" value="ECO:0007669"/>
    <property type="project" value="UniProtKB-EC"/>
</dbReference>
<comment type="catalytic activity">
    <reaction evidence="1 10">
        <text>Transfers a segment of a (1-&gt;4)-alpha-D-glucan to a new position in an acceptor, which may be glucose or a (1-&gt;4)-alpha-D-glucan.</text>
        <dbReference type="EC" id="2.4.1.25"/>
    </reaction>
</comment>
<dbReference type="Gene3D" id="3.90.1200.10">
    <property type="match status" value="1"/>
</dbReference>
<reference evidence="12 13" key="1">
    <citation type="submission" date="2023-08" db="EMBL/GenBank/DDBJ databases">
        <title>The draft genome sequence of Paracraurococcus sp. LOR1-02.</title>
        <authorList>
            <person name="Kingkaew E."/>
            <person name="Tanasupawat S."/>
        </authorList>
    </citation>
    <scope>NUCLEOTIDE SEQUENCE [LARGE SCALE GENOMIC DNA]</scope>
    <source>
        <strain evidence="12 13">LOR1-02</strain>
    </source>
</reference>
<evidence type="ECO:0000313" key="12">
    <source>
        <dbReference type="EMBL" id="MDO9711698.1"/>
    </source>
</evidence>
<dbReference type="PANTHER" id="PTHR32438:SF5">
    <property type="entry name" value="4-ALPHA-GLUCANOTRANSFERASE DPE1, CHLOROPLASTIC_AMYLOPLASTIC"/>
    <property type="match status" value="1"/>
</dbReference>
<keyword evidence="13" id="KW-1185">Reference proteome</keyword>
<gene>
    <name evidence="12" type="primary">malQ</name>
    <name evidence="12" type="ORF">Q7A36_25345</name>
</gene>
<keyword evidence="6 10" id="KW-0808">Transferase</keyword>
<keyword evidence="5 10" id="KW-0328">Glycosyltransferase</keyword>
<dbReference type="EMBL" id="JAUTWS010000033">
    <property type="protein sequence ID" value="MDO9711698.1"/>
    <property type="molecule type" value="Genomic_DNA"/>
</dbReference>
<evidence type="ECO:0000256" key="7">
    <source>
        <dbReference type="ARBA" id="ARBA00023277"/>
    </source>
</evidence>
<dbReference type="RefSeq" id="WP_305106554.1">
    <property type="nucleotide sequence ID" value="NZ_JAUTWS010000033.1"/>
</dbReference>
<dbReference type="InterPro" id="IPR048458">
    <property type="entry name" value="MalQ_N"/>
</dbReference>
<sequence length="1219" mass="131455">MPHLQSLAQAAMPDFLLRQRWYPAKDAGRPEVTAAAVLPFAVPGLPAAAAIWQVVPPGRDPMRLFVPFALVPAVDAAEPQVIAALQATEGAERRLVEAFSVDAFVRTWIEAMLRPDAPPATAGAGRLRTGGAERLAAAGLAPGDGFAIRRGSAEQSNTSIRIGEGAILKVIRKLEEGTHPELEVGRFLTGEAGFTATPAMLGWTELERAGGAGTTTLSVLQAFIPNEGDGWSWVLERLARPEGGAATLAWLRRLGQRTAEMHSAFATDTRDPAFRAEPVAPRDREAWIAAAEAMARRALDGLAAARDRLEPEARPLAEALLARRDLLDQWLRAGLSGAPGFAKVRHHGDYHLGQVLVAEGDAVIVDFEGEPLRPLAERRAKHAALRDVAGMLRSLAYAAAQAGRSHPEAHAAAWEAEASRAYLDAYLEAGGDGAFLPAGRAGAEKVLRFFMLEKALYEVAYELANRPDWVAIPLRGVLALLDAPPEGQPRAATEGTALDALAARMGIEPEFRDARGKLVRASTGTKRSLLAAMGVEAADEAAARAALEALEAAEWTRPLPPVAVLHAGVAPLAVELALPAGTGELAWRLALEEGGEVTGRASFGSLPLIAERSLEGRPLQRRRLVLQGDIPWGYHRLTLDPGGAATTLVVSPGRCWLPTAIAEGRRLWGIAAQLYLLRSATDWGIGDYGDLRSLVELSAARGAAVIGLNPLHAMFNDNPEHASPYSPASRLLLNTLNIDVLAVPELLDCPEMRDLVASDAFRARLEACRAAPLVNYAEVADIKLSVLGRLFESCRGAADGPRWQAFEAFRRARGPVLERNCLFLALREHFAGRDPAQADWHAWPEEVRDPDSPAVAAFAAANRERVDFLAWLQWIADTQLEAAAEAAAARGMAVGLYRDLAVGADRAGAETWADAAAVVSGAQVGAPPDIYNPAGQDWGLPPFHPRALREEGYRSFIELVRANMRHAGGLRIDHVMGLQHLYWVPQGKTAAEGAYVAYPIEDLVGILALESHRQRCLVVGEDLGTVPKGFRERMTAANILSYRVLFFEQEGETGAFLPAEAYPPLALAVVGSHDLPTLRGWWEGRDIVLKERLGLYPEPAEAGRQREARQRDKAQLLAALRQEALLPGDAEPDIPQLARAAHAFLARTPSVLAMAQIDDLTDEADPVNVPATSDEHPNWRRRLSMTLEELAARPRFIDIAEIFRAERGAPQPEGPPDHA</sequence>
<feature type="domain" description="MalQ N-terminal beta-sandwich" evidence="11">
    <location>
        <begin position="559"/>
        <end position="652"/>
    </location>
</feature>
<evidence type="ECO:0000256" key="4">
    <source>
        <dbReference type="ARBA" id="ARBA00020295"/>
    </source>
</evidence>
<evidence type="ECO:0000256" key="2">
    <source>
        <dbReference type="ARBA" id="ARBA00005684"/>
    </source>
</evidence>
<dbReference type="NCBIfam" id="TIGR02457">
    <property type="entry name" value="TreS_Cterm"/>
    <property type="match status" value="1"/>
</dbReference>
<dbReference type="Pfam" id="PF02446">
    <property type="entry name" value="Glyco_hydro_77"/>
    <property type="match status" value="1"/>
</dbReference>
<dbReference type="SUPFAM" id="SSF56112">
    <property type="entry name" value="Protein kinase-like (PK-like)"/>
    <property type="match status" value="1"/>
</dbReference>
<comment type="similarity">
    <text evidence="2 10">Belongs to the disproportionating enzyme family.</text>
</comment>
<evidence type="ECO:0000313" key="13">
    <source>
        <dbReference type="Proteomes" id="UP001243009"/>
    </source>
</evidence>
<organism evidence="12 13">
    <name type="scientific">Paracraurococcus lichenis</name>
    <dbReference type="NCBI Taxonomy" id="3064888"/>
    <lineage>
        <taxon>Bacteria</taxon>
        <taxon>Pseudomonadati</taxon>
        <taxon>Pseudomonadota</taxon>
        <taxon>Alphaproteobacteria</taxon>
        <taxon>Acetobacterales</taxon>
        <taxon>Roseomonadaceae</taxon>
        <taxon>Paracraurococcus</taxon>
    </lineage>
</organism>
<dbReference type="Gene3D" id="3.20.20.80">
    <property type="entry name" value="Glycosidases"/>
    <property type="match status" value="1"/>
</dbReference>
<dbReference type="Proteomes" id="UP001243009">
    <property type="component" value="Unassembled WGS sequence"/>
</dbReference>
<evidence type="ECO:0000256" key="10">
    <source>
        <dbReference type="RuleBase" id="RU361207"/>
    </source>
</evidence>
<evidence type="ECO:0000256" key="5">
    <source>
        <dbReference type="ARBA" id="ARBA00022676"/>
    </source>
</evidence>
<dbReference type="PANTHER" id="PTHR32438">
    <property type="entry name" value="4-ALPHA-GLUCANOTRANSFERASE DPE1, CHLOROPLASTIC/AMYLOPLASTIC"/>
    <property type="match status" value="1"/>
</dbReference>